<dbReference type="EMBL" id="MTZV01000006">
    <property type="protein sequence ID" value="PCE23238.1"/>
    <property type="molecule type" value="Genomic_DNA"/>
</dbReference>
<dbReference type="Pfam" id="PF05147">
    <property type="entry name" value="LANC_like"/>
    <property type="match status" value="1"/>
</dbReference>
<feature type="binding site" evidence="1">
    <location>
        <position position="279"/>
    </location>
    <ligand>
        <name>Zn(2+)</name>
        <dbReference type="ChEBI" id="CHEBI:29105"/>
    </ligand>
</feature>
<dbReference type="OrthoDB" id="5291353at2"/>
<name>A0A2A4ES52_9BURK</name>
<keyword evidence="1" id="KW-0862">Zinc</keyword>
<dbReference type="AlphaFoldDB" id="A0A2A4ES52"/>
<dbReference type="SUPFAM" id="SSF158745">
    <property type="entry name" value="LanC-like"/>
    <property type="match status" value="1"/>
</dbReference>
<dbReference type="GO" id="GO:0005975">
    <property type="term" value="P:carbohydrate metabolic process"/>
    <property type="evidence" value="ECO:0007669"/>
    <property type="project" value="InterPro"/>
</dbReference>
<sequence>MTLFDPARHEPLIGTDWDEHAARTTIQHIAAGTHASFNPDTYWPTHALDGDPSDTLTQLYHGACGTFWALAFLESIGAATPGVDYAPHYSTLLERNRIALQDESAQSLASYMMGDVPILLLEYQRTPTEQLADKLAALILSNLDNPTRELMWGSPGTLLASKFLYERTSDERWADLFRLTADKLWSELLWSPEHACFYWTQDLYGKQSTYLDSVHGFVATALPLIAGRHLLTDERWNGWRERITTTIARTAVVDDGKANWHAQLIRENVNAAPHLMQFCHGAPGFVICLADMPGDELDTLLLAAGEATWAAGPLKKGSNLCHGTGGNGFAFLSLYRRTGDSRWLHRARAFAMHGIAQTMEAERQYGQLRYSLWTGDPGFAIYLWNCIHGTALFPTLDFFFTDVSTRDMQRSATATRT</sequence>
<dbReference type="PANTHER" id="PTHR12736:SF7">
    <property type="entry name" value="LANC-LIKE PROTEIN 3"/>
    <property type="match status" value="1"/>
</dbReference>
<dbReference type="GO" id="GO:0046872">
    <property type="term" value="F:metal ion binding"/>
    <property type="evidence" value="ECO:0007669"/>
    <property type="project" value="UniProtKB-KW"/>
</dbReference>
<gene>
    <name evidence="2" type="ORF">BWP39_26495</name>
</gene>
<protein>
    <recommendedName>
        <fullName evidence="4">Lanthionine synthetase-like protein</fullName>
    </recommendedName>
</protein>
<dbReference type="Proteomes" id="UP000218022">
    <property type="component" value="Unassembled WGS sequence"/>
</dbReference>
<feature type="binding site" evidence="1">
    <location>
        <position position="322"/>
    </location>
    <ligand>
        <name>Zn(2+)</name>
        <dbReference type="ChEBI" id="CHEBI:29105"/>
    </ligand>
</feature>
<evidence type="ECO:0008006" key="4">
    <source>
        <dbReference type="Google" id="ProtNLM"/>
    </source>
</evidence>
<dbReference type="GO" id="GO:0031179">
    <property type="term" value="P:peptide modification"/>
    <property type="evidence" value="ECO:0007669"/>
    <property type="project" value="InterPro"/>
</dbReference>
<evidence type="ECO:0000313" key="2">
    <source>
        <dbReference type="EMBL" id="PCE23238.1"/>
    </source>
</evidence>
<keyword evidence="1" id="KW-0479">Metal-binding</keyword>
<comment type="caution">
    <text evidence="2">The sequence shown here is derived from an EMBL/GenBank/DDBJ whole genome shotgun (WGS) entry which is preliminary data.</text>
</comment>
<dbReference type="PANTHER" id="PTHR12736">
    <property type="entry name" value="LANC-LIKE PROTEIN"/>
    <property type="match status" value="1"/>
</dbReference>
<dbReference type="RefSeq" id="WP_096725204.1">
    <property type="nucleotide sequence ID" value="NZ_MTZV01000006.1"/>
</dbReference>
<dbReference type="InterPro" id="IPR012341">
    <property type="entry name" value="6hp_glycosidase-like_sf"/>
</dbReference>
<proteinExistence type="predicted"/>
<reference evidence="2 3" key="1">
    <citation type="submission" date="2017-01" db="EMBL/GenBank/DDBJ databases">
        <title>Whole-Genome Shotgun Sequencing of Two beta-Proteobacterial Species in Search of the Bulgecin Biosynthetic Cluster.</title>
        <authorList>
            <person name="Horsman M.E."/>
            <person name="Marous D.R."/>
            <person name="Li R."/>
            <person name="Oliver R.A."/>
            <person name="Byun B."/>
            <person name="Emrich S.J."/>
            <person name="Boggess B."/>
            <person name="Townsend C.A."/>
            <person name="Mobashery S."/>
        </authorList>
    </citation>
    <scope>NUCLEOTIDE SEQUENCE [LARGE SCALE GENOMIC DNA]</scope>
    <source>
        <strain evidence="2 3">ATCC 31363</strain>
    </source>
</reference>
<dbReference type="InterPro" id="IPR007822">
    <property type="entry name" value="LANC-like"/>
</dbReference>
<evidence type="ECO:0000313" key="3">
    <source>
        <dbReference type="Proteomes" id="UP000218022"/>
    </source>
</evidence>
<dbReference type="GO" id="GO:0005886">
    <property type="term" value="C:plasma membrane"/>
    <property type="evidence" value="ECO:0007669"/>
    <property type="project" value="TreeGrafter"/>
</dbReference>
<dbReference type="SMART" id="SM01260">
    <property type="entry name" value="LANC_like"/>
    <property type="match status" value="1"/>
</dbReference>
<accession>A0A2A4ES52</accession>
<dbReference type="CDD" id="cd04794">
    <property type="entry name" value="euk_LANCL"/>
    <property type="match status" value="1"/>
</dbReference>
<dbReference type="PRINTS" id="PR01950">
    <property type="entry name" value="LANCSUPER"/>
</dbReference>
<feature type="binding site" evidence="1">
    <location>
        <position position="321"/>
    </location>
    <ligand>
        <name>Zn(2+)</name>
        <dbReference type="ChEBI" id="CHEBI:29105"/>
    </ligand>
</feature>
<dbReference type="Gene3D" id="1.50.10.10">
    <property type="match status" value="1"/>
</dbReference>
<organism evidence="2 3">
    <name type="scientific">Paraburkholderia acidicola</name>
    <dbReference type="NCBI Taxonomy" id="1912599"/>
    <lineage>
        <taxon>Bacteria</taxon>
        <taxon>Pseudomonadati</taxon>
        <taxon>Pseudomonadota</taxon>
        <taxon>Betaproteobacteria</taxon>
        <taxon>Burkholderiales</taxon>
        <taxon>Burkholderiaceae</taxon>
        <taxon>Paraburkholderia</taxon>
    </lineage>
</organism>
<evidence type="ECO:0000256" key="1">
    <source>
        <dbReference type="PIRSR" id="PIRSR607822-1"/>
    </source>
</evidence>